<protein>
    <submittedName>
        <fullName evidence="1">Uncharacterized protein</fullName>
    </submittedName>
</protein>
<reference evidence="2" key="1">
    <citation type="submission" date="2017-01" db="EMBL/GenBank/DDBJ databases">
        <title>Comparative genomics of anhydrobiosis in the tardigrade Hypsibius dujardini.</title>
        <authorList>
            <person name="Yoshida Y."/>
            <person name="Koutsovoulos G."/>
            <person name="Laetsch D."/>
            <person name="Stevens L."/>
            <person name="Kumar S."/>
            <person name="Horikawa D."/>
            <person name="Ishino K."/>
            <person name="Komine S."/>
            <person name="Tomita M."/>
            <person name="Blaxter M."/>
            <person name="Arakawa K."/>
        </authorList>
    </citation>
    <scope>NUCLEOTIDE SEQUENCE [LARGE SCALE GENOMIC DNA]</scope>
    <source>
        <strain evidence="2">Z151</strain>
    </source>
</reference>
<name>A0A1W0WLJ7_HYPEX</name>
<gene>
    <name evidence="1" type="ORF">BV898_09845</name>
</gene>
<evidence type="ECO:0000313" key="1">
    <source>
        <dbReference type="EMBL" id="OQV16075.1"/>
    </source>
</evidence>
<dbReference type="Proteomes" id="UP000192578">
    <property type="component" value="Unassembled WGS sequence"/>
</dbReference>
<dbReference type="EMBL" id="MTYJ01000079">
    <property type="protein sequence ID" value="OQV16075.1"/>
    <property type="molecule type" value="Genomic_DNA"/>
</dbReference>
<proteinExistence type="predicted"/>
<evidence type="ECO:0000313" key="2">
    <source>
        <dbReference type="Proteomes" id="UP000192578"/>
    </source>
</evidence>
<dbReference type="AlphaFoldDB" id="A0A1W0WLJ7"/>
<sequence>MIHKQLRQVPHMKPKSMTDWSRVRIVIVLQDSLASPSHMVDIGTFIDEQFYHLQAVIISDFVRHHPKKVGQQLTELCLCQMPMS</sequence>
<organism evidence="1 2">
    <name type="scientific">Hypsibius exemplaris</name>
    <name type="common">Freshwater tardigrade</name>
    <dbReference type="NCBI Taxonomy" id="2072580"/>
    <lineage>
        <taxon>Eukaryota</taxon>
        <taxon>Metazoa</taxon>
        <taxon>Ecdysozoa</taxon>
        <taxon>Tardigrada</taxon>
        <taxon>Eutardigrada</taxon>
        <taxon>Parachela</taxon>
        <taxon>Hypsibioidea</taxon>
        <taxon>Hypsibiidae</taxon>
        <taxon>Hypsibius</taxon>
    </lineage>
</organism>
<keyword evidence="2" id="KW-1185">Reference proteome</keyword>
<comment type="caution">
    <text evidence="1">The sequence shown here is derived from an EMBL/GenBank/DDBJ whole genome shotgun (WGS) entry which is preliminary data.</text>
</comment>
<accession>A0A1W0WLJ7</accession>